<dbReference type="Proteomes" id="UP001499863">
    <property type="component" value="Unassembled WGS sequence"/>
</dbReference>
<name>A0ABN1XRD4_9ACTN</name>
<comment type="caution">
    <text evidence="2">The sequence shown here is derived from an EMBL/GenBank/DDBJ whole genome shotgun (WGS) entry which is preliminary data.</text>
</comment>
<gene>
    <name evidence="2" type="ORF">GCM10009639_14130</name>
</gene>
<sequence>MPVPDSFSAGFRPSGVWFAAPCLAWSDSADQGAETAMPVVRTITLDPGDSTGWHYHPGRVDVVVLAGTLTRTLHDGRVEVSQAGDCLVEHAGPLHVHVGHNHGTVPVVLVARYEAPAGRPLAVPVPVPGWSRSGAGHRAD</sequence>
<dbReference type="InterPro" id="IPR011051">
    <property type="entry name" value="RmlC_Cupin_sf"/>
</dbReference>
<feature type="domain" description="Cupin type-2" evidence="1">
    <location>
        <begin position="43"/>
        <end position="110"/>
    </location>
</feature>
<dbReference type="SUPFAM" id="SSF51182">
    <property type="entry name" value="RmlC-like cupins"/>
    <property type="match status" value="1"/>
</dbReference>
<organism evidence="2 3">
    <name type="scientific">Kitasatospora putterlickiae</name>
    <dbReference type="NCBI Taxonomy" id="221725"/>
    <lineage>
        <taxon>Bacteria</taxon>
        <taxon>Bacillati</taxon>
        <taxon>Actinomycetota</taxon>
        <taxon>Actinomycetes</taxon>
        <taxon>Kitasatosporales</taxon>
        <taxon>Streptomycetaceae</taxon>
        <taxon>Kitasatospora</taxon>
    </lineage>
</organism>
<dbReference type="InterPro" id="IPR014710">
    <property type="entry name" value="RmlC-like_jellyroll"/>
</dbReference>
<protein>
    <recommendedName>
        <fullName evidence="1">Cupin type-2 domain-containing protein</fullName>
    </recommendedName>
</protein>
<dbReference type="Gene3D" id="2.60.120.10">
    <property type="entry name" value="Jelly Rolls"/>
    <property type="match status" value="1"/>
</dbReference>
<accession>A0ABN1XRD4</accession>
<keyword evidence="3" id="KW-1185">Reference proteome</keyword>
<dbReference type="Pfam" id="PF07883">
    <property type="entry name" value="Cupin_2"/>
    <property type="match status" value="1"/>
</dbReference>
<dbReference type="EMBL" id="BAAAKJ010000067">
    <property type="protein sequence ID" value="GAA1388095.1"/>
    <property type="molecule type" value="Genomic_DNA"/>
</dbReference>
<proteinExistence type="predicted"/>
<dbReference type="InterPro" id="IPR013096">
    <property type="entry name" value="Cupin_2"/>
</dbReference>
<reference evidence="3" key="1">
    <citation type="journal article" date="2019" name="Int. J. Syst. Evol. Microbiol.">
        <title>The Global Catalogue of Microorganisms (GCM) 10K type strain sequencing project: providing services to taxonomists for standard genome sequencing and annotation.</title>
        <authorList>
            <consortium name="The Broad Institute Genomics Platform"/>
            <consortium name="The Broad Institute Genome Sequencing Center for Infectious Disease"/>
            <person name="Wu L."/>
            <person name="Ma J."/>
        </authorList>
    </citation>
    <scope>NUCLEOTIDE SEQUENCE [LARGE SCALE GENOMIC DNA]</scope>
    <source>
        <strain evidence="3">JCM 12393</strain>
    </source>
</reference>
<evidence type="ECO:0000313" key="2">
    <source>
        <dbReference type="EMBL" id="GAA1388095.1"/>
    </source>
</evidence>
<evidence type="ECO:0000313" key="3">
    <source>
        <dbReference type="Proteomes" id="UP001499863"/>
    </source>
</evidence>
<evidence type="ECO:0000259" key="1">
    <source>
        <dbReference type="Pfam" id="PF07883"/>
    </source>
</evidence>